<evidence type="ECO:0000259" key="7">
    <source>
        <dbReference type="Pfam" id="PF17681"/>
    </source>
</evidence>
<evidence type="ECO:0000313" key="8">
    <source>
        <dbReference type="EMBL" id="KAF9609841.1"/>
    </source>
</evidence>
<sequence>MKKRLRSIALEEEKNIAESSTPTLLGLANTLSSLCSRADYLLQTVQGAIPSNYFDRQPSFPAAEIAVYILDHLYVKFTEISLVQAGEEEAYLMLLYILVGSSLPYMEGLDSWIYNGALDDPYEELFFYANSSVAISQAEFWEKSYLLRQRCRKLPSGSSPLASEIDGELMINSKKEISKGEPGSSLGEKGRNENNIEVCPLFLKDIAKAIVSAGKSLQLIRHLPDEDSAFCGSCDDHDNDGFGNSKVGDRVNETCYGKSIQGLTLSEIFSVSLVGLIGDGNHINKYFRQEGQWEPRIANLLKSYLNQSKLGEDGDSGSASVCLKQSWFRYLVETVIHKGTVDSEHFNEDPECFINVNGGDRRVNCMDNLPFSKSFFPENPVITVCQTLLDNSRASHDKLNVSGSFNLPSLDDNGLRQAIFSGTDGTTSAPKETNYMFGFQYVESVHIRSKNDIKALELLYPFPTLLPHFQENLQITEVFPFHENSTLISRVLNWIQAVVPKATPLPVVIMQECLLVYIKKQVDYVGQHMLLKLMHGWRLMDELGVLRAIYLLGSGDLLQHFLSVLFNKLDKGESWDDEFELNTVLQESVRNSADGMLLSAPDSLFVSVAKRYTSEGYEPKDTSSPLSANFKGRRNHHFGIDSLDMLKFSYKVPWPLELIANSEAINKYNQVMAFLLKVKRAKFVLDKARRWMWKGRGTLSRNHKRHWLVEQKLLHFVDGFHQYVMDRVFHNSWLELCEGMSAAGSLDEVIEVHEAYLLSIQRQCFVVPDKLWALIASRIKNILELALDFYTIQQTLSSGGAALAIKARCEMEVDRIERQFDDCIAFLLRVLSFKLNVGQFPHLADLVTRINYNYFYMSDSGNLLTVPGADAAVLKLGRPSQ</sequence>
<dbReference type="InterPro" id="IPR007259">
    <property type="entry name" value="GCP"/>
</dbReference>
<dbReference type="EMBL" id="JADFTS010000004">
    <property type="protein sequence ID" value="KAF9609841.1"/>
    <property type="molecule type" value="Genomic_DNA"/>
</dbReference>
<evidence type="ECO:0000259" key="6">
    <source>
        <dbReference type="Pfam" id="PF04130"/>
    </source>
</evidence>
<dbReference type="GO" id="GO:0007020">
    <property type="term" value="P:microtubule nucleation"/>
    <property type="evidence" value="ECO:0007669"/>
    <property type="project" value="InterPro"/>
</dbReference>
<keyword evidence="3 5" id="KW-0493">Microtubule</keyword>
<dbReference type="GO" id="GO:0051321">
    <property type="term" value="P:meiotic cell cycle"/>
    <property type="evidence" value="ECO:0007669"/>
    <property type="project" value="TreeGrafter"/>
</dbReference>
<protein>
    <recommendedName>
        <fullName evidence="5">Gamma-tubulin complex component</fullName>
    </recommendedName>
</protein>
<accession>A0A835I212</accession>
<dbReference type="AlphaFoldDB" id="A0A835I212"/>
<dbReference type="GO" id="GO:0000278">
    <property type="term" value="P:mitotic cell cycle"/>
    <property type="evidence" value="ECO:0007669"/>
    <property type="project" value="TreeGrafter"/>
</dbReference>
<proteinExistence type="inferred from homology"/>
<feature type="domain" description="Gamma tubulin complex component protein N-terminal" evidence="7">
    <location>
        <begin position="83"/>
        <end position="235"/>
    </location>
</feature>
<dbReference type="InterPro" id="IPR041470">
    <property type="entry name" value="GCP_N"/>
</dbReference>
<dbReference type="OrthoDB" id="66546at2759"/>
<evidence type="ECO:0000256" key="3">
    <source>
        <dbReference type="ARBA" id="ARBA00022701"/>
    </source>
</evidence>
<dbReference type="PANTHER" id="PTHR19302">
    <property type="entry name" value="GAMMA TUBULIN COMPLEX PROTEIN"/>
    <property type="match status" value="1"/>
</dbReference>
<comment type="subcellular location">
    <subcellularLocation>
        <location evidence="5">Cytoplasm</location>
        <location evidence="5">Cytoskeleton</location>
        <location evidence="5">Microtubule organizing center</location>
    </subcellularLocation>
</comment>
<comment type="function">
    <text evidence="5">Component of the gamma-tubulin ring complex (gTuRC) which mediates microtubule nucleation.</text>
</comment>
<dbReference type="PANTHER" id="PTHR19302:SF33">
    <property type="entry name" value="GAMMA-TUBULIN COMPLEX COMPONENT 5"/>
    <property type="match status" value="1"/>
</dbReference>
<evidence type="ECO:0000256" key="5">
    <source>
        <dbReference type="RuleBase" id="RU363050"/>
    </source>
</evidence>
<name>A0A835I212_9MAGN</name>
<reference evidence="8 9" key="1">
    <citation type="submission" date="2020-10" db="EMBL/GenBank/DDBJ databases">
        <title>The Coptis chinensis genome and diversification of protoberbering-type alkaloids.</title>
        <authorList>
            <person name="Wang B."/>
            <person name="Shu S."/>
            <person name="Song C."/>
            <person name="Liu Y."/>
        </authorList>
    </citation>
    <scope>NUCLEOTIDE SEQUENCE [LARGE SCALE GENOMIC DNA]</scope>
    <source>
        <strain evidence="8">HL-2020</strain>
        <tissue evidence="8">Leaf</tissue>
    </source>
</reference>
<comment type="similarity">
    <text evidence="1 5">Belongs to the TUBGCP family.</text>
</comment>
<dbReference type="GO" id="GO:0043015">
    <property type="term" value="F:gamma-tubulin binding"/>
    <property type="evidence" value="ECO:0007669"/>
    <property type="project" value="InterPro"/>
</dbReference>
<evidence type="ECO:0000313" key="9">
    <source>
        <dbReference type="Proteomes" id="UP000631114"/>
    </source>
</evidence>
<evidence type="ECO:0000256" key="1">
    <source>
        <dbReference type="ARBA" id="ARBA00010337"/>
    </source>
</evidence>
<dbReference type="GO" id="GO:0051225">
    <property type="term" value="P:spindle assembly"/>
    <property type="evidence" value="ECO:0007669"/>
    <property type="project" value="TreeGrafter"/>
</dbReference>
<dbReference type="GO" id="GO:0031122">
    <property type="term" value="P:cytoplasmic microtubule organization"/>
    <property type="evidence" value="ECO:0007669"/>
    <property type="project" value="TreeGrafter"/>
</dbReference>
<dbReference type="Pfam" id="PF04130">
    <property type="entry name" value="GCP_C_terminal"/>
    <property type="match status" value="1"/>
</dbReference>
<keyword evidence="9" id="KW-1185">Reference proteome</keyword>
<keyword evidence="2 5" id="KW-0963">Cytoplasm</keyword>
<dbReference type="GO" id="GO:0051011">
    <property type="term" value="F:microtubule minus-end binding"/>
    <property type="evidence" value="ECO:0007669"/>
    <property type="project" value="TreeGrafter"/>
</dbReference>
<feature type="domain" description="Gamma tubulin complex component C-terminal" evidence="6">
    <location>
        <begin position="539"/>
        <end position="856"/>
    </location>
</feature>
<dbReference type="InterPro" id="IPR040457">
    <property type="entry name" value="GCP_C"/>
</dbReference>
<dbReference type="FunFam" id="1.20.120.1900:FF:000008">
    <property type="entry name" value="Gamma-tubulin complex component"/>
    <property type="match status" value="1"/>
</dbReference>
<dbReference type="Gene3D" id="1.20.120.1900">
    <property type="entry name" value="Gamma-tubulin complex, C-terminal domain"/>
    <property type="match status" value="1"/>
</dbReference>
<dbReference type="GO" id="GO:0005874">
    <property type="term" value="C:microtubule"/>
    <property type="evidence" value="ECO:0007669"/>
    <property type="project" value="UniProtKB-KW"/>
</dbReference>
<comment type="caution">
    <text evidence="8">The sequence shown here is derived from an EMBL/GenBank/DDBJ whole genome shotgun (WGS) entry which is preliminary data.</text>
</comment>
<dbReference type="Proteomes" id="UP000631114">
    <property type="component" value="Unassembled WGS sequence"/>
</dbReference>
<keyword evidence="4 5" id="KW-0206">Cytoskeleton</keyword>
<evidence type="ECO:0000256" key="4">
    <source>
        <dbReference type="ARBA" id="ARBA00023212"/>
    </source>
</evidence>
<dbReference type="GO" id="GO:0000922">
    <property type="term" value="C:spindle pole"/>
    <property type="evidence" value="ECO:0007669"/>
    <property type="project" value="InterPro"/>
</dbReference>
<dbReference type="Pfam" id="PF17681">
    <property type="entry name" value="GCP_N_terminal"/>
    <property type="match status" value="1"/>
</dbReference>
<dbReference type="GO" id="GO:0000930">
    <property type="term" value="C:gamma-tubulin complex"/>
    <property type="evidence" value="ECO:0007669"/>
    <property type="project" value="TreeGrafter"/>
</dbReference>
<dbReference type="InterPro" id="IPR042241">
    <property type="entry name" value="GCP_C_sf"/>
</dbReference>
<gene>
    <name evidence="8" type="ORF">IFM89_018783</name>
</gene>
<organism evidence="8 9">
    <name type="scientific">Coptis chinensis</name>
    <dbReference type="NCBI Taxonomy" id="261450"/>
    <lineage>
        <taxon>Eukaryota</taxon>
        <taxon>Viridiplantae</taxon>
        <taxon>Streptophyta</taxon>
        <taxon>Embryophyta</taxon>
        <taxon>Tracheophyta</taxon>
        <taxon>Spermatophyta</taxon>
        <taxon>Magnoliopsida</taxon>
        <taxon>Ranunculales</taxon>
        <taxon>Ranunculaceae</taxon>
        <taxon>Coptidoideae</taxon>
        <taxon>Coptis</taxon>
    </lineage>
</organism>
<evidence type="ECO:0000256" key="2">
    <source>
        <dbReference type="ARBA" id="ARBA00022490"/>
    </source>
</evidence>